<evidence type="ECO:0000256" key="7">
    <source>
        <dbReference type="ARBA" id="ARBA00023237"/>
    </source>
</evidence>
<dbReference type="PANTHER" id="PTHR35093:SF8">
    <property type="entry name" value="OUTER MEMBRANE PROTEIN NMB0088-RELATED"/>
    <property type="match status" value="1"/>
</dbReference>
<keyword evidence="4" id="KW-0812">Transmembrane</keyword>
<dbReference type="KEGG" id="nwe:SAMEA3174300_1635"/>
<keyword evidence="10" id="KW-1185">Reference proteome</keyword>
<reference evidence="9 10" key="1">
    <citation type="submission" date="2018-12" db="EMBL/GenBank/DDBJ databases">
        <authorList>
            <consortium name="Pathogen Informatics"/>
        </authorList>
    </citation>
    <scope>NUCLEOTIDE SEQUENCE [LARGE SCALE GENOMIC DNA]</scope>
    <source>
        <strain evidence="9 10">NCTC12742</strain>
    </source>
</reference>
<name>A0A3S5C402_9NEIS</name>
<dbReference type="Pfam" id="PF03349">
    <property type="entry name" value="Toluene_X"/>
    <property type="match status" value="1"/>
</dbReference>
<organism evidence="9 10">
    <name type="scientific">Neisseria weaveri</name>
    <dbReference type="NCBI Taxonomy" id="28091"/>
    <lineage>
        <taxon>Bacteria</taxon>
        <taxon>Pseudomonadati</taxon>
        <taxon>Pseudomonadota</taxon>
        <taxon>Betaproteobacteria</taxon>
        <taxon>Neisseriales</taxon>
        <taxon>Neisseriaceae</taxon>
        <taxon>Neisseria</taxon>
    </lineage>
</organism>
<keyword evidence="6" id="KW-0472">Membrane</keyword>
<comment type="similarity">
    <text evidence="2">Belongs to the OmpP1/FadL family.</text>
</comment>
<gene>
    <name evidence="9" type="ORF">NCTC12742_01011</name>
</gene>
<evidence type="ECO:0000256" key="8">
    <source>
        <dbReference type="SAM" id="SignalP"/>
    </source>
</evidence>
<evidence type="ECO:0000256" key="5">
    <source>
        <dbReference type="ARBA" id="ARBA00022729"/>
    </source>
</evidence>
<dbReference type="Proteomes" id="UP000272771">
    <property type="component" value="Chromosome"/>
</dbReference>
<dbReference type="AlphaFoldDB" id="A0A3S5C402"/>
<proteinExistence type="inferred from homology"/>
<protein>
    <submittedName>
        <fullName evidence="9">Outer membrane protein P1</fullName>
    </submittedName>
</protein>
<feature type="chain" id="PRO_5018597078" evidence="8">
    <location>
        <begin position="23"/>
        <end position="476"/>
    </location>
</feature>
<dbReference type="SUPFAM" id="SSF56935">
    <property type="entry name" value="Porins"/>
    <property type="match status" value="1"/>
</dbReference>
<dbReference type="PANTHER" id="PTHR35093">
    <property type="entry name" value="OUTER MEMBRANE PROTEIN NMB0088-RELATED"/>
    <property type="match status" value="1"/>
</dbReference>
<evidence type="ECO:0000256" key="1">
    <source>
        <dbReference type="ARBA" id="ARBA00004571"/>
    </source>
</evidence>
<keyword evidence="7" id="KW-0998">Cell outer membrane</keyword>
<evidence type="ECO:0000256" key="4">
    <source>
        <dbReference type="ARBA" id="ARBA00022692"/>
    </source>
</evidence>
<feature type="signal peptide" evidence="8">
    <location>
        <begin position="1"/>
        <end position="22"/>
    </location>
</feature>
<keyword evidence="3" id="KW-1134">Transmembrane beta strand</keyword>
<evidence type="ECO:0000256" key="6">
    <source>
        <dbReference type="ARBA" id="ARBA00023136"/>
    </source>
</evidence>
<evidence type="ECO:0000256" key="2">
    <source>
        <dbReference type="ARBA" id="ARBA00008163"/>
    </source>
</evidence>
<dbReference type="OrthoDB" id="19849at2"/>
<dbReference type="RefSeq" id="WP_004283272.1">
    <property type="nucleotide sequence ID" value="NZ_CAUJRG010000007.1"/>
</dbReference>
<dbReference type="GO" id="GO:0015483">
    <property type="term" value="F:long-chain fatty acid transporting porin activity"/>
    <property type="evidence" value="ECO:0007669"/>
    <property type="project" value="TreeGrafter"/>
</dbReference>
<dbReference type="STRING" id="28091.SAMEA3174300_01635"/>
<evidence type="ECO:0000313" key="10">
    <source>
        <dbReference type="Proteomes" id="UP000272771"/>
    </source>
</evidence>
<keyword evidence="5 8" id="KW-0732">Signal</keyword>
<sequence length="476" mass="52548">MKNIRPITLILASAFAANAAYASGYHFGTQSVSSQSTANASAAEASDASTIFYNPAGLTKLENNEITAAINLVSPSVKYHDGKATYNNSPHYNVINSSNSGKITKDLVVAPHVYGAYKINDNLTAGLGVYVPFASSTEYAKDSVLRFNLNKTELTTLAVEPVLAYKFNEQHSVAVGAVAQHSDAGLRKYADWAASKRPAHHIDQLGGVEGHADVKGKDWGFGYHLAWMWDINPQTRVGINYRSHVKHNLKGHAEWLPDSKLAQRQYNVKPDPQNKDFPIGKPISEYGAGYVPNEKASLKIVTPESLSVHGMYQATPKLNLFGDVTWTRHSRFNRAALKFENAKMTISGKPSNETVITPNWRDTYKVAVGASYQYSEPLQLRAGIAYDQSPVRNDKDRLVTMPDNDRIWLSLGTKYDFGKKHTVNAAYSYIHIKDAATDTRNKPANKDVTTVDSNVSSSARFKSHAHILGLQYTYKF</sequence>
<dbReference type="InterPro" id="IPR005017">
    <property type="entry name" value="OMPP1/FadL/TodX"/>
</dbReference>
<dbReference type="GO" id="GO:0009279">
    <property type="term" value="C:cell outer membrane"/>
    <property type="evidence" value="ECO:0007669"/>
    <property type="project" value="UniProtKB-SubCell"/>
</dbReference>
<evidence type="ECO:0000256" key="3">
    <source>
        <dbReference type="ARBA" id="ARBA00022452"/>
    </source>
</evidence>
<accession>A0A3S5C402</accession>
<evidence type="ECO:0000313" key="9">
    <source>
        <dbReference type="EMBL" id="VEJ51074.1"/>
    </source>
</evidence>
<dbReference type="Gene3D" id="2.40.160.60">
    <property type="entry name" value="Outer membrane protein transport protein (OMPP1/FadL/TodX)"/>
    <property type="match status" value="1"/>
</dbReference>
<dbReference type="EMBL" id="LR134533">
    <property type="protein sequence ID" value="VEJ51074.1"/>
    <property type="molecule type" value="Genomic_DNA"/>
</dbReference>
<comment type="subcellular location">
    <subcellularLocation>
        <location evidence="1">Cell outer membrane</location>
        <topology evidence="1">Multi-pass membrane protein</topology>
    </subcellularLocation>
</comment>